<accession>A0ABX9KDQ6</accession>
<keyword evidence="4" id="KW-1185">Reference proteome</keyword>
<dbReference type="NCBIfam" id="NF033546">
    <property type="entry name" value="transpos_IS21"/>
    <property type="match status" value="1"/>
</dbReference>
<dbReference type="EMBL" id="QUAJ01000064">
    <property type="protein sequence ID" value="REI39240.1"/>
    <property type="molecule type" value="Genomic_DNA"/>
</dbReference>
<comment type="similarity">
    <text evidence="1">Belongs to the transposase IS21/IS408/IS1162 family.</text>
</comment>
<comment type="caution">
    <text evidence="3">The sequence shown here is derived from an EMBL/GenBank/DDBJ whole genome shotgun (WGS) entry which is preliminary data.</text>
</comment>
<evidence type="ECO:0000259" key="2">
    <source>
        <dbReference type="PROSITE" id="PS50994"/>
    </source>
</evidence>
<feature type="domain" description="Integrase catalytic" evidence="2">
    <location>
        <begin position="114"/>
        <end position="312"/>
    </location>
</feature>
<dbReference type="SUPFAM" id="SSF53098">
    <property type="entry name" value="Ribonuclease H-like"/>
    <property type="match status" value="1"/>
</dbReference>
<evidence type="ECO:0000256" key="1">
    <source>
        <dbReference type="ARBA" id="ARBA00009277"/>
    </source>
</evidence>
<dbReference type="InterPro" id="IPR001584">
    <property type="entry name" value="Integrase_cat-core"/>
</dbReference>
<dbReference type="PANTHER" id="PTHR35004:SF7">
    <property type="entry name" value="INTEGRASE PROTEIN"/>
    <property type="match status" value="1"/>
</dbReference>
<gene>
    <name evidence="3" type="ORF">DYH56_15560</name>
</gene>
<protein>
    <submittedName>
        <fullName evidence="3">IS21 family transposase</fullName>
    </submittedName>
</protein>
<dbReference type="Gene3D" id="3.30.420.10">
    <property type="entry name" value="Ribonuclease H-like superfamily/Ribonuclease H"/>
    <property type="match status" value="1"/>
</dbReference>
<dbReference type="InterPro" id="IPR054353">
    <property type="entry name" value="IstA-like_C"/>
</dbReference>
<dbReference type="InterPro" id="IPR036397">
    <property type="entry name" value="RNaseH_sf"/>
</dbReference>
<sequence>MLPMINKYNIKTMYELQGKSLRAISEETGHSFRTVKKYATMEDFNVKLKPRVYSSKLDPFKETIFTWLKNDLDKPLKQRHTARKIYDRLKNEFIEECDVSYKTIANFVSKARKTINNPETHGMTYLKHSHGEAQLDFGATTYIHSGELVKGYHLVITFPYSNHGYVQLFPAQNQEALFAGMKNIFEYIGKVPKEIWFDNMSTAVIEIKKNGKRTLTDDFYRFAAHYGFQAKFCNPSSGNEKGSVENKVGYFRRNFFVPIPEIKDLNEFNINLLFQCDEDSKRVHYLKQSEIFTLFQEEINEFLPLNRNSYEVFKILKAKTNKMGYVNFKNNIYSVLPRLKNQEVWIKYYYDHIEILDEKYNLLTKHKRSYSKHIRYTNWKEWIEVLKNKPRSFENTELFDELPQSFTAFFKSKTTYDEKRKLLSLLGEFLIKDSLEVAIAALEENTSKGIQDIESFKVSYRAKLEPSKIYDSLKLKDYIPKITEFEIDLTQYDRLMGGVYG</sequence>
<dbReference type="Pfam" id="PF22483">
    <property type="entry name" value="Mu-transpos_C_2"/>
    <property type="match status" value="1"/>
</dbReference>
<reference evidence="3 4" key="1">
    <citation type="submission" date="2018-08" db="EMBL/GenBank/DDBJ databases">
        <title>Draft genome sequence of Psychrilyobacter sp. strain SD5 isolated from Black Sea water.</title>
        <authorList>
            <person name="Yadav S."/>
            <person name="Villanueva L."/>
            <person name="Damste J.S.S."/>
        </authorList>
    </citation>
    <scope>NUCLEOTIDE SEQUENCE [LARGE SCALE GENOMIC DNA]</scope>
    <source>
        <strain evidence="3 4">SD5</strain>
    </source>
</reference>
<dbReference type="PROSITE" id="PS50994">
    <property type="entry name" value="INTEGRASE"/>
    <property type="match status" value="1"/>
</dbReference>
<dbReference type="Proteomes" id="UP000263486">
    <property type="component" value="Unassembled WGS sequence"/>
</dbReference>
<dbReference type="RefSeq" id="WP_114643776.1">
    <property type="nucleotide sequence ID" value="NZ_JAACIO010000060.1"/>
</dbReference>
<name>A0ABX9KDQ6_9FUSO</name>
<evidence type="ECO:0000313" key="4">
    <source>
        <dbReference type="Proteomes" id="UP000263486"/>
    </source>
</evidence>
<evidence type="ECO:0000313" key="3">
    <source>
        <dbReference type="EMBL" id="REI39240.1"/>
    </source>
</evidence>
<dbReference type="InterPro" id="IPR012337">
    <property type="entry name" value="RNaseH-like_sf"/>
</dbReference>
<organism evidence="3 4">
    <name type="scientific">Psychrilyobacter piezotolerans</name>
    <dbReference type="NCBI Taxonomy" id="2293438"/>
    <lineage>
        <taxon>Bacteria</taxon>
        <taxon>Fusobacteriati</taxon>
        <taxon>Fusobacteriota</taxon>
        <taxon>Fusobacteriia</taxon>
        <taxon>Fusobacteriales</taxon>
        <taxon>Fusobacteriaceae</taxon>
        <taxon>Psychrilyobacter</taxon>
    </lineage>
</organism>
<proteinExistence type="inferred from homology"/>
<dbReference type="PANTHER" id="PTHR35004">
    <property type="entry name" value="TRANSPOSASE RV3428C-RELATED"/>
    <property type="match status" value="1"/>
</dbReference>